<sequence length="113" mass="13557">MLLHYLACKGGAISLIRVQVNSLIREFQMMELLYKQVTNAMRLNPIFDHKSFKFDTLNTFLLIRELKQVTPLLANWLLPYKQCYVVISKHFYSYMLYKKKRMYEVCSYVIFIS</sequence>
<dbReference type="EMBL" id="CATOUU010000026">
    <property type="protein sequence ID" value="CAI9913539.1"/>
    <property type="molecule type" value="Genomic_DNA"/>
</dbReference>
<comment type="caution">
    <text evidence="1">The sequence shown here is derived from an EMBL/GenBank/DDBJ whole genome shotgun (WGS) entry which is preliminary data.</text>
</comment>
<evidence type="ECO:0000313" key="1">
    <source>
        <dbReference type="EMBL" id="CAI9913539.1"/>
    </source>
</evidence>
<reference evidence="2 3" key="2">
    <citation type="submission" date="2024-07" db="EMBL/GenBank/DDBJ databases">
        <authorList>
            <person name="Akdeniz Z."/>
        </authorList>
    </citation>
    <scope>NUCLEOTIDE SEQUENCE [LARGE SCALE GENOMIC DNA]</scope>
</reference>
<dbReference type="Proteomes" id="UP001642409">
    <property type="component" value="Unassembled WGS sequence"/>
</dbReference>
<evidence type="ECO:0000313" key="3">
    <source>
        <dbReference type="Proteomes" id="UP001642409"/>
    </source>
</evidence>
<accession>A0AA86TAE4</accession>
<keyword evidence="3" id="KW-1185">Reference proteome</keyword>
<name>A0AA86TAE4_9EUKA</name>
<dbReference type="AlphaFoldDB" id="A0AA86TAE4"/>
<dbReference type="EMBL" id="CAXDID020000289">
    <property type="protein sequence ID" value="CAL6071185.1"/>
    <property type="molecule type" value="Genomic_DNA"/>
</dbReference>
<evidence type="ECO:0000313" key="2">
    <source>
        <dbReference type="EMBL" id="CAL6071185.1"/>
    </source>
</evidence>
<gene>
    <name evidence="1" type="ORF">HINF_LOCUS1184</name>
    <name evidence="2" type="ORF">HINF_LOCUS55024</name>
</gene>
<organism evidence="1">
    <name type="scientific">Hexamita inflata</name>
    <dbReference type="NCBI Taxonomy" id="28002"/>
    <lineage>
        <taxon>Eukaryota</taxon>
        <taxon>Metamonada</taxon>
        <taxon>Diplomonadida</taxon>
        <taxon>Hexamitidae</taxon>
        <taxon>Hexamitinae</taxon>
        <taxon>Hexamita</taxon>
    </lineage>
</organism>
<reference evidence="1" key="1">
    <citation type="submission" date="2023-06" db="EMBL/GenBank/DDBJ databases">
        <authorList>
            <person name="Kurt Z."/>
        </authorList>
    </citation>
    <scope>NUCLEOTIDE SEQUENCE</scope>
</reference>
<proteinExistence type="predicted"/>
<protein>
    <submittedName>
        <fullName evidence="2">Hypothetical_protein</fullName>
    </submittedName>
</protein>